<reference evidence="2 4" key="2">
    <citation type="submission" date="2018-07" db="EMBL/GenBank/DDBJ databases">
        <title>Genomic Encyclopedia of Type Strains, Phase IV (KMG-IV): sequencing the most valuable type-strain genomes for metagenomic binning, comparative biology and taxonomic classification.</title>
        <authorList>
            <person name="Goeker M."/>
        </authorList>
    </citation>
    <scope>NUCLEOTIDE SEQUENCE [LARGE SCALE GENOMIC DNA]</scope>
    <source>
        <strain evidence="2 4">DSM 19728</strain>
    </source>
</reference>
<keyword evidence="1" id="KW-0732">Signal</keyword>
<evidence type="ECO:0000313" key="2">
    <source>
        <dbReference type="EMBL" id="RDI57038.1"/>
    </source>
</evidence>
<accession>A0A562PYS0</accession>
<dbReference type="EMBL" id="VLKX01000003">
    <property type="protein sequence ID" value="TWI49538.1"/>
    <property type="molecule type" value="Genomic_DNA"/>
</dbReference>
<evidence type="ECO:0000313" key="5">
    <source>
        <dbReference type="Proteomes" id="UP000321392"/>
    </source>
</evidence>
<dbReference type="PANTHER" id="PTHR41339">
    <property type="entry name" value="LIPL48"/>
    <property type="match status" value="1"/>
</dbReference>
<reference evidence="3" key="3">
    <citation type="submission" date="2019-07" db="EMBL/GenBank/DDBJ databases">
        <authorList>
            <person name="Whitman W."/>
            <person name="Huntemann M."/>
            <person name="Clum A."/>
            <person name="Pillay M."/>
            <person name="Palaniappan K."/>
            <person name="Varghese N."/>
            <person name="Mikhailova N."/>
            <person name="Stamatis D."/>
            <person name="Reddy T."/>
            <person name="Daum C."/>
            <person name="Shapiro N."/>
            <person name="Ivanova N."/>
            <person name="Kyrpides N."/>
            <person name="Woyke T."/>
        </authorList>
    </citation>
    <scope>NUCLEOTIDE SEQUENCE</scope>
    <source>
        <strain evidence="3">CGMCC 1.5380</strain>
    </source>
</reference>
<proteinExistence type="predicted"/>
<organism evidence="3 5">
    <name type="scientific">Flavobacterium glaciei</name>
    <dbReference type="NCBI Taxonomy" id="386300"/>
    <lineage>
        <taxon>Bacteria</taxon>
        <taxon>Pseudomonadati</taxon>
        <taxon>Bacteroidota</taxon>
        <taxon>Flavobacteriia</taxon>
        <taxon>Flavobacteriales</taxon>
        <taxon>Flavobacteriaceae</taxon>
        <taxon>Flavobacterium</taxon>
    </lineage>
</organism>
<dbReference type="EMBL" id="QQBA01000003">
    <property type="protein sequence ID" value="RDI57038.1"/>
    <property type="molecule type" value="Genomic_DNA"/>
</dbReference>
<protein>
    <recommendedName>
        <fullName evidence="6">T9SS C-terminal target domain-containing protein</fullName>
    </recommendedName>
</protein>
<gene>
    <name evidence="2" type="ORF">DFR66_103226</name>
    <name evidence="3" type="ORF">IQ02_00939</name>
</gene>
<reference evidence="3 5" key="1">
    <citation type="journal article" date="2015" name="Stand. Genomic Sci.">
        <title>Genomic Encyclopedia of Bacterial and Archaeal Type Strains, Phase III: the genomes of soil and plant-associated and newly described type strains.</title>
        <authorList>
            <person name="Whitman W.B."/>
            <person name="Woyke T."/>
            <person name="Klenk H.P."/>
            <person name="Zhou Y."/>
            <person name="Lilburn T.G."/>
            <person name="Beck B.J."/>
            <person name="De Vos P."/>
            <person name="Vandamme P."/>
            <person name="Eisen J.A."/>
            <person name="Garrity G."/>
            <person name="Hugenholtz P."/>
            <person name="Kyrpides N.C."/>
        </authorList>
    </citation>
    <scope>NUCLEOTIDE SEQUENCE [LARGE SCALE GENOMIC DNA]</scope>
    <source>
        <strain evidence="3 5">CGMCC 1.5380</strain>
    </source>
</reference>
<comment type="caution">
    <text evidence="3">The sequence shown here is derived from an EMBL/GenBank/DDBJ whole genome shotgun (WGS) entry which is preliminary data.</text>
</comment>
<dbReference type="Proteomes" id="UP000254518">
    <property type="component" value="Unassembled WGS sequence"/>
</dbReference>
<evidence type="ECO:0000313" key="3">
    <source>
        <dbReference type="EMBL" id="TWI49538.1"/>
    </source>
</evidence>
<feature type="signal peptide" evidence="1">
    <location>
        <begin position="1"/>
        <end position="22"/>
    </location>
</feature>
<feature type="chain" id="PRO_5022941709" description="T9SS C-terminal target domain-containing protein" evidence="1">
    <location>
        <begin position="23"/>
        <end position="466"/>
    </location>
</feature>
<sequence length="466" mass="49018">MKKNLILMASLLSAVITLNSCSNDDNPIVVDVTPPTATPAGPVELTGDLATRTLTKDKKYLIKGQVFVRSGAVLTIEPGTVIFGDKASKGTLVIDRGGKIIADGTAAAPIVFTSGQPAGTRDRGDWGGLVILGNAPVNQPDPAIEGITPAVIFGGTNNADNSGILKYVRVEFAGIELTPNNETNSITLGGVGSGTQMDYTQVSFGGDDGFEWFGGSVNSKHLVAFAMWDDCFDVDFGFTGKVQFGVAVRYGSYADQSGSNIFETDNGPNDNLTTLITTGVFSNITGIGPKITNTQSINGNFQHALDLRRRTALTIANSAFVGMPRGLRMNQQSVVDNYTTGTGVLLNNYMSAPLVTFSAGTGMTANAAAIQTLWNATNETNTSTDLAAVYLDLGLNTNIFFGNNTSTGYASNPDFRVTAGALTAGAAFTNAKLADAFFTRVAYRGAFGTTDWTDGWAEFNPIAKVY</sequence>
<evidence type="ECO:0008006" key="6">
    <source>
        <dbReference type="Google" id="ProtNLM"/>
    </source>
</evidence>
<keyword evidence="4" id="KW-1185">Reference proteome</keyword>
<dbReference type="PANTHER" id="PTHR41339:SF1">
    <property type="entry name" value="SECRETED PROTEIN"/>
    <property type="match status" value="1"/>
</dbReference>
<name>A0A562PYS0_9FLAO</name>
<dbReference type="Proteomes" id="UP000321392">
    <property type="component" value="Unassembled WGS sequence"/>
</dbReference>
<dbReference type="AlphaFoldDB" id="A0A562PYS0"/>
<evidence type="ECO:0000256" key="1">
    <source>
        <dbReference type="SAM" id="SignalP"/>
    </source>
</evidence>
<dbReference type="RefSeq" id="WP_114753653.1">
    <property type="nucleotide sequence ID" value="NZ_QQBA01000003.1"/>
</dbReference>
<evidence type="ECO:0000313" key="4">
    <source>
        <dbReference type="Proteomes" id="UP000254518"/>
    </source>
</evidence>
<dbReference type="OrthoDB" id="1521716at2"/>